<feature type="region of interest" description="Disordered" evidence="1">
    <location>
        <begin position="149"/>
        <end position="179"/>
    </location>
</feature>
<evidence type="ECO:0000256" key="3">
    <source>
        <dbReference type="SAM" id="SignalP"/>
    </source>
</evidence>
<keyword evidence="3" id="KW-0732">Signal</keyword>
<keyword evidence="5" id="KW-1185">Reference proteome</keyword>
<evidence type="ECO:0000256" key="1">
    <source>
        <dbReference type="SAM" id="MobiDB-lite"/>
    </source>
</evidence>
<evidence type="ECO:0000256" key="2">
    <source>
        <dbReference type="SAM" id="Phobius"/>
    </source>
</evidence>
<dbReference type="AlphaFoldDB" id="A0A812J3S4"/>
<dbReference type="OrthoDB" id="448353at2759"/>
<accession>A0A812J3S4</accession>
<gene>
    <name evidence="4" type="ORF">SNAT2548_LOCUS5368</name>
</gene>
<keyword evidence="2" id="KW-1133">Transmembrane helix</keyword>
<dbReference type="EMBL" id="CAJNDS010000344">
    <property type="protein sequence ID" value="CAE7195104.1"/>
    <property type="molecule type" value="Genomic_DNA"/>
</dbReference>
<keyword evidence="2" id="KW-0812">Transmembrane</keyword>
<dbReference type="Proteomes" id="UP000604046">
    <property type="component" value="Unassembled WGS sequence"/>
</dbReference>
<organism evidence="4 5">
    <name type="scientific">Symbiodinium natans</name>
    <dbReference type="NCBI Taxonomy" id="878477"/>
    <lineage>
        <taxon>Eukaryota</taxon>
        <taxon>Sar</taxon>
        <taxon>Alveolata</taxon>
        <taxon>Dinophyceae</taxon>
        <taxon>Suessiales</taxon>
        <taxon>Symbiodiniaceae</taxon>
        <taxon>Symbiodinium</taxon>
    </lineage>
</organism>
<comment type="caution">
    <text evidence="4">The sequence shown here is derived from an EMBL/GenBank/DDBJ whole genome shotgun (WGS) entry which is preliminary data.</text>
</comment>
<sequence>MARLCSVALALAVVRAVEDPKVRIYATPLTRDPLIVATRLGRGLCEGNFEEVGLAAEAAAISDLGSDLENKMHESLRSAEHSARQRAESELGISHEQLSERFVSLQKEAASDVAKSHVDSARQVLEEMEAADAKLAKVESRTAKLLNDASRHIEDSGRDAARNARDQADRLAREARHQTDHLDRVARKFDLPDMSDRFDRMAETAARHVSDVAEKGARTTEDAARSLPRQFDAQVAKARLRRREALRSVRELVESAGDKAAVGMVAEPDNLDTRKDVRLLVVGAASAGAAAAVLVAFVLRHAFRSDEDMDKYLLVV</sequence>
<proteinExistence type="predicted"/>
<evidence type="ECO:0000313" key="4">
    <source>
        <dbReference type="EMBL" id="CAE7195104.1"/>
    </source>
</evidence>
<name>A0A812J3S4_9DINO</name>
<feature type="transmembrane region" description="Helical" evidence="2">
    <location>
        <begin position="279"/>
        <end position="299"/>
    </location>
</feature>
<feature type="chain" id="PRO_5032756480" evidence="3">
    <location>
        <begin position="17"/>
        <end position="316"/>
    </location>
</feature>
<feature type="compositionally biased region" description="Basic and acidic residues" evidence="1">
    <location>
        <begin position="209"/>
        <end position="224"/>
    </location>
</feature>
<protein>
    <submittedName>
        <fullName evidence="4">Uncharacterized protein</fullName>
    </submittedName>
</protein>
<evidence type="ECO:0000313" key="5">
    <source>
        <dbReference type="Proteomes" id="UP000604046"/>
    </source>
</evidence>
<keyword evidence="2" id="KW-0472">Membrane</keyword>
<feature type="signal peptide" evidence="3">
    <location>
        <begin position="1"/>
        <end position="16"/>
    </location>
</feature>
<reference evidence="4" key="1">
    <citation type="submission" date="2021-02" db="EMBL/GenBank/DDBJ databases">
        <authorList>
            <person name="Dougan E. K."/>
            <person name="Rhodes N."/>
            <person name="Thang M."/>
            <person name="Chan C."/>
        </authorList>
    </citation>
    <scope>NUCLEOTIDE SEQUENCE</scope>
</reference>
<feature type="region of interest" description="Disordered" evidence="1">
    <location>
        <begin position="209"/>
        <end position="228"/>
    </location>
</feature>